<dbReference type="AlphaFoldDB" id="A0A2P6R856"/>
<keyword evidence="2" id="KW-1185">Reference proteome</keyword>
<dbReference type="STRING" id="74649.A0A2P6R856"/>
<dbReference type="Gramene" id="PRQ42614">
    <property type="protein sequence ID" value="PRQ42614"/>
    <property type="gene ID" value="RchiOBHm_Chr3g0459551"/>
</dbReference>
<dbReference type="Proteomes" id="UP000238479">
    <property type="component" value="Chromosome 3"/>
</dbReference>
<reference evidence="1 2" key="1">
    <citation type="journal article" date="2018" name="Nat. Genet.">
        <title>The Rosa genome provides new insights in the design of modern roses.</title>
        <authorList>
            <person name="Bendahmane M."/>
        </authorList>
    </citation>
    <scope>NUCLEOTIDE SEQUENCE [LARGE SCALE GENOMIC DNA]</scope>
    <source>
        <strain evidence="2">cv. Old Blush</strain>
    </source>
</reference>
<protein>
    <submittedName>
        <fullName evidence="1">Uncharacterized protein</fullName>
    </submittedName>
</protein>
<sequence length="92" mass="10118">MPLVSKHTQFYCLRLGHFESEIASLSLSLDLNLNLVIAVLLSHLGDDDLPPWSGVTCSTQGDYRVVTKEVYGVSTVGRCPTIVTNLLDLTRL</sequence>
<evidence type="ECO:0000313" key="2">
    <source>
        <dbReference type="Proteomes" id="UP000238479"/>
    </source>
</evidence>
<dbReference type="EMBL" id="PDCK01000041">
    <property type="protein sequence ID" value="PRQ42614.1"/>
    <property type="molecule type" value="Genomic_DNA"/>
</dbReference>
<evidence type="ECO:0000313" key="1">
    <source>
        <dbReference type="EMBL" id="PRQ42614.1"/>
    </source>
</evidence>
<gene>
    <name evidence="1" type="ORF">RchiOBHm_Chr3g0459551</name>
</gene>
<accession>A0A2P6R856</accession>
<name>A0A2P6R856_ROSCH</name>
<proteinExistence type="predicted"/>
<organism evidence="1 2">
    <name type="scientific">Rosa chinensis</name>
    <name type="common">China rose</name>
    <dbReference type="NCBI Taxonomy" id="74649"/>
    <lineage>
        <taxon>Eukaryota</taxon>
        <taxon>Viridiplantae</taxon>
        <taxon>Streptophyta</taxon>
        <taxon>Embryophyta</taxon>
        <taxon>Tracheophyta</taxon>
        <taxon>Spermatophyta</taxon>
        <taxon>Magnoliopsida</taxon>
        <taxon>eudicotyledons</taxon>
        <taxon>Gunneridae</taxon>
        <taxon>Pentapetalae</taxon>
        <taxon>rosids</taxon>
        <taxon>fabids</taxon>
        <taxon>Rosales</taxon>
        <taxon>Rosaceae</taxon>
        <taxon>Rosoideae</taxon>
        <taxon>Rosoideae incertae sedis</taxon>
        <taxon>Rosa</taxon>
    </lineage>
</organism>
<comment type="caution">
    <text evidence="1">The sequence shown here is derived from an EMBL/GenBank/DDBJ whole genome shotgun (WGS) entry which is preliminary data.</text>
</comment>